<comment type="similarity">
    <text evidence="2">Belongs to the G-protein coupled receptor 1 family.</text>
</comment>
<evidence type="ECO:0000313" key="14">
    <source>
        <dbReference type="EMBL" id="EHB15278.1"/>
    </source>
</evidence>
<evidence type="ECO:0000256" key="9">
    <source>
        <dbReference type="ARBA" id="ARBA00023136"/>
    </source>
</evidence>
<dbReference type="PROSITE" id="PS50262">
    <property type="entry name" value="G_PROTEIN_RECEP_F1_2"/>
    <property type="match status" value="1"/>
</dbReference>
<evidence type="ECO:0000256" key="8">
    <source>
        <dbReference type="ARBA" id="ARBA00023040"/>
    </source>
</evidence>
<dbReference type="GO" id="GO:0005886">
    <property type="term" value="C:plasma membrane"/>
    <property type="evidence" value="ECO:0007669"/>
    <property type="project" value="UniProtKB-SubCell"/>
</dbReference>
<dbReference type="PRINTS" id="PR00245">
    <property type="entry name" value="OLFACTORYR"/>
</dbReference>
<feature type="transmembrane region" description="Helical" evidence="12">
    <location>
        <begin position="80"/>
        <end position="108"/>
    </location>
</feature>
<evidence type="ECO:0000256" key="2">
    <source>
        <dbReference type="ARBA" id="ARBA00010663"/>
    </source>
</evidence>
<keyword evidence="8" id="KW-0297">G-protein coupled receptor</keyword>
<evidence type="ECO:0000256" key="6">
    <source>
        <dbReference type="ARBA" id="ARBA00022725"/>
    </source>
</evidence>
<accession>G5C167</accession>
<keyword evidence="11" id="KW-0807">Transducer</keyword>
<dbReference type="FunFam" id="1.10.1220.70:FF:000001">
    <property type="entry name" value="Olfactory receptor"/>
    <property type="match status" value="1"/>
</dbReference>
<dbReference type="SUPFAM" id="SSF81321">
    <property type="entry name" value="Family A G protein-coupled receptor-like"/>
    <property type="match status" value="1"/>
</dbReference>
<keyword evidence="3" id="KW-1003">Cell membrane</keyword>
<keyword evidence="7 12" id="KW-1133">Transmembrane helix</keyword>
<dbReference type="GO" id="GO:0004930">
    <property type="term" value="F:G protein-coupled receptor activity"/>
    <property type="evidence" value="ECO:0007669"/>
    <property type="project" value="UniProtKB-KW"/>
</dbReference>
<name>G5C167_HETGA</name>
<keyword evidence="10 14" id="KW-0675">Receptor</keyword>
<evidence type="ECO:0000259" key="13">
    <source>
        <dbReference type="PROSITE" id="PS50262"/>
    </source>
</evidence>
<evidence type="ECO:0000256" key="10">
    <source>
        <dbReference type="ARBA" id="ARBA00023170"/>
    </source>
</evidence>
<dbReference type="InterPro" id="IPR000725">
    <property type="entry name" value="Olfact_rcpt"/>
</dbReference>
<proteinExistence type="inferred from homology"/>
<dbReference type="AlphaFoldDB" id="G5C167"/>
<dbReference type="EMBL" id="JH172824">
    <property type="protein sequence ID" value="EHB15278.1"/>
    <property type="molecule type" value="Genomic_DNA"/>
</dbReference>
<keyword evidence="5 12" id="KW-0812">Transmembrane</keyword>
<evidence type="ECO:0000313" key="15">
    <source>
        <dbReference type="Proteomes" id="UP000006813"/>
    </source>
</evidence>
<evidence type="ECO:0000256" key="7">
    <source>
        <dbReference type="ARBA" id="ARBA00022989"/>
    </source>
</evidence>
<protein>
    <submittedName>
        <fullName evidence="14">Olfactory receptor 5D16</fullName>
    </submittedName>
</protein>
<evidence type="ECO:0000256" key="4">
    <source>
        <dbReference type="ARBA" id="ARBA00022606"/>
    </source>
</evidence>
<dbReference type="Pfam" id="PF13853">
    <property type="entry name" value="7tm_4"/>
    <property type="match status" value="1"/>
</dbReference>
<sequence>MAYDRFMAICKPFLYKATMSEKLCLVLVLGPYTWGVACSFTLTCSALQLSFHGSSIIGHIFCELSSLLSLSCSDTHVNQLLVFIFSTFNAVGTLLIILLPYVFILVTFLKMRSASGHHTAFVTCTFHLTAISIFYGTILFLYCVPSSKNSRHMVKVVPMFYTVVIPMLNTLIYSLRNKDVNDTVRKIMNSKMISY</sequence>
<dbReference type="PANTHER" id="PTHR48018">
    <property type="entry name" value="OLFACTORY RECEPTOR"/>
    <property type="match status" value="1"/>
</dbReference>
<reference evidence="14 15" key="1">
    <citation type="journal article" date="2011" name="Nature">
        <title>Genome sequencing reveals insights into physiology and longevity of the naked mole rat.</title>
        <authorList>
            <person name="Kim E.B."/>
            <person name="Fang X."/>
            <person name="Fushan A.A."/>
            <person name="Huang Z."/>
            <person name="Lobanov A.V."/>
            <person name="Han L."/>
            <person name="Marino S.M."/>
            <person name="Sun X."/>
            <person name="Turanov A.A."/>
            <person name="Yang P."/>
            <person name="Yim S.H."/>
            <person name="Zhao X."/>
            <person name="Kasaikina M.V."/>
            <person name="Stoletzki N."/>
            <person name="Peng C."/>
            <person name="Polak P."/>
            <person name="Xiong Z."/>
            <person name="Kiezun A."/>
            <person name="Zhu Y."/>
            <person name="Chen Y."/>
            <person name="Kryukov G.V."/>
            <person name="Zhang Q."/>
            <person name="Peshkin L."/>
            <person name="Yang L."/>
            <person name="Bronson R.T."/>
            <person name="Buffenstein R."/>
            <person name="Wang B."/>
            <person name="Han C."/>
            <person name="Li Q."/>
            <person name="Chen L."/>
            <person name="Zhao W."/>
            <person name="Sunyaev S.R."/>
            <person name="Park T.J."/>
            <person name="Zhang G."/>
            <person name="Wang J."/>
            <person name="Gladyshev V.N."/>
        </authorList>
    </citation>
    <scope>NUCLEOTIDE SEQUENCE [LARGE SCALE GENOMIC DNA]</scope>
</reference>
<gene>
    <name evidence="14" type="ORF">GW7_20804</name>
</gene>
<keyword evidence="9 12" id="KW-0472">Membrane</keyword>
<feature type="transmembrane region" description="Helical" evidence="12">
    <location>
        <begin position="120"/>
        <end position="144"/>
    </location>
</feature>
<keyword evidence="4" id="KW-0716">Sensory transduction</keyword>
<feature type="transmembrane region" description="Helical" evidence="12">
    <location>
        <begin position="156"/>
        <end position="175"/>
    </location>
</feature>
<organism evidence="14 15">
    <name type="scientific">Heterocephalus glaber</name>
    <name type="common">Naked mole rat</name>
    <dbReference type="NCBI Taxonomy" id="10181"/>
    <lineage>
        <taxon>Eukaryota</taxon>
        <taxon>Metazoa</taxon>
        <taxon>Chordata</taxon>
        <taxon>Craniata</taxon>
        <taxon>Vertebrata</taxon>
        <taxon>Euteleostomi</taxon>
        <taxon>Mammalia</taxon>
        <taxon>Eutheria</taxon>
        <taxon>Euarchontoglires</taxon>
        <taxon>Glires</taxon>
        <taxon>Rodentia</taxon>
        <taxon>Hystricomorpha</taxon>
        <taxon>Bathyergidae</taxon>
        <taxon>Heterocephalus</taxon>
    </lineage>
</organism>
<evidence type="ECO:0000256" key="3">
    <source>
        <dbReference type="ARBA" id="ARBA00022475"/>
    </source>
</evidence>
<dbReference type="Gene3D" id="1.20.1070.10">
    <property type="entry name" value="Rhodopsin 7-helix transmembrane proteins"/>
    <property type="match status" value="1"/>
</dbReference>
<dbReference type="GO" id="GO:0004984">
    <property type="term" value="F:olfactory receptor activity"/>
    <property type="evidence" value="ECO:0007669"/>
    <property type="project" value="InterPro"/>
</dbReference>
<evidence type="ECO:0000256" key="1">
    <source>
        <dbReference type="ARBA" id="ARBA00004651"/>
    </source>
</evidence>
<keyword evidence="6" id="KW-0552">Olfaction</keyword>
<dbReference type="STRING" id="10181.G5C167"/>
<dbReference type="Proteomes" id="UP000006813">
    <property type="component" value="Unassembled WGS sequence"/>
</dbReference>
<evidence type="ECO:0000256" key="11">
    <source>
        <dbReference type="ARBA" id="ARBA00023224"/>
    </source>
</evidence>
<comment type="subcellular location">
    <subcellularLocation>
        <location evidence="1">Cell membrane</location>
        <topology evidence="1">Multi-pass membrane protein</topology>
    </subcellularLocation>
</comment>
<dbReference type="InterPro" id="IPR017452">
    <property type="entry name" value="GPCR_Rhodpsn_7TM"/>
</dbReference>
<evidence type="ECO:0000256" key="12">
    <source>
        <dbReference type="SAM" id="Phobius"/>
    </source>
</evidence>
<dbReference type="InParanoid" id="G5C167"/>
<evidence type="ECO:0000256" key="5">
    <source>
        <dbReference type="ARBA" id="ARBA00022692"/>
    </source>
</evidence>
<feature type="domain" description="G-protein coupled receptors family 1 profile" evidence="13">
    <location>
        <begin position="1"/>
        <end position="173"/>
    </location>
</feature>